<evidence type="ECO:0000313" key="2">
    <source>
        <dbReference type="Proteomes" id="UP001265746"/>
    </source>
</evidence>
<protein>
    <submittedName>
        <fullName evidence="1">Uncharacterized protein</fullName>
    </submittedName>
</protein>
<organism evidence="1 2">
    <name type="scientific">Phomopsis amygdali</name>
    <name type="common">Fusicoccum amygdali</name>
    <dbReference type="NCBI Taxonomy" id="1214568"/>
    <lineage>
        <taxon>Eukaryota</taxon>
        <taxon>Fungi</taxon>
        <taxon>Dikarya</taxon>
        <taxon>Ascomycota</taxon>
        <taxon>Pezizomycotina</taxon>
        <taxon>Sordariomycetes</taxon>
        <taxon>Sordariomycetidae</taxon>
        <taxon>Diaporthales</taxon>
        <taxon>Diaporthaceae</taxon>
        <taxon>Diaporthe</taxon>
    </lineage>
</organism>
<evidence type="ECO:0000313" key="1">
    <source>
        <dbReference type="EMBL" id="KAK2603233.1"/>
    </source>
</evidence>
<gene>
    <name evidence="1" type="ORF">N8I77_009704</name>
</gene>
<proteinExistence type="predicted"/>
<comment type="caution">
    <text evidence="1">The sequence shown here is derived from an EMBL/GenBank/DDBJ whole genome shotgun (WGS) entry which is preliminary data.</text>
</comment>
<keyword evidence="2" id="KW-1185">Reference proteome</keyword>
<dbReference type="AlphaFoldDB" id="A0AAD9SD65"/>
<sequence length="245" mass="27541">MTSNNSQGLAFRPYKRLPAELQIQIIKEALDDLTKPLASYSTVDRVWQDIIEERSFAALYVRHHDIAEFGRICVGRRTRLVSKIRLYIREETAEHFGPASQSWNDSITVAELDASSVKIAAGRAIEQAFRKMFEIMTGWTTDRSRAVAMTYDLSIPWLYSLPHEGGLIKADFTGLAPVPVIGSIYNAYDRTDIHPVSMVQLLGFLPNVQYSMLTLGSRINGSAFHRGIAEGDIQSQPSLISCHYF</sequence>
<dbReference type="EMBL" id="JAUJFL010000005">
    <property type="protein sequence ID" value="KAK2603233.1"/>
    <property type="molecule type" value="Genomic_DNA"/>
</dbReference>
<dbReference type="Proteomes" id="UP001265746">
    <property type="component" value="Unassembled WGS sequence"/>
</dbReference>
<name>A0AAD9SD65_PHOAM</name>
<accession>A0AAD9SD65</accession>
<reference evidence="1" key="1">
    <citation type="submission" date="2023-06" db="EMBL/GenBank/DDBJ databases">
        <authorList>
            <person name="Noh H."/>
        </authorList>
    </citation>
    <scope>NUCLEOTIDE SEQUENCE</scope>
    <source>
        <strain evidence="1">DUCC20226</strain>
    </source>
</reference>